<dbReference type="SMART" id="SM00356">
    <property type="entry name" value="ZnF_C3H1"/>
    <property type="match status" value="1"/>
</dbReference>
<keyword evidence="1 4" id="KW-0479">Metal-binding</keyword>
<keyword evidence="3 4" id="KW-0862">Zinc</keyword>
<reference evidence="7" key="1">
    <citation type="journal article" date="2021" name="bioRxiv">
        <title>Whole Genome Assembly and Annotation of Northern Wild Rice, Zizania palustris L., Supports a Whole Genome Duplication in the Zizania Genus.</title>
        <authorList>
            <person name="Haas M."/>
            <person name="Kono T."/>
            <person name="Macchietto M."/>
            <person name="Millas R."/>
            <person name="McGilp L."/>
            <person name="Shao M."/>
            <person name="Duquette J."/>
            <person name="Hirsch C.N."/>
            <person name="Kimball J."/>
        </authorList>
    </citation>
    <scope>NUCLEOTIDE SEQUENCE</scope>
    <source>
        <tissue evidence="7">Fresh leaf tissue</tissue>
    </source>
</reference>
<dbReference type="EMBL" id="JAAALK010000287">
    <property type="protein sequence ID" value="KAG8059161.1"/>
    <property type="molecule type" value="Genomic_DNA"/>
</dbReference>
<dbReference type="GO" id="GO:0008270">
    <property type="term" value="F:zinc ion binding"/>
    <property type="evidence" value="ECO:0007669"/>
    <property type="project" value="UniProtKB-KW"/>
</dbReference>
<feature type="region of interest" description="Disordered" evidence="5">
    <location>
        <begin position="238"/>
        <end position="265"/>
    </location>
</feature>
<proteinExistence type="predicted"/>
<keyword evidence="2 4" id="KW-0863">Zinc-finger</keyword>
<reference evidence="7" key="2">
    <citation type="submission" date="2021-02" db="EMBL/GenBank/DDBJ databases">
        <authorList>
            <person name="Kimball J.A."/>
            <person name="Haas M.W."/>
            <person name="Macchietto M."/>
            <person name="Kono T."/>
            <person name="Duquette J."/>
            <person name="Shao M."/>
        </authorList>
    </citation>
    <scope>NUCLEOTIDE SEQUENCE</scope>
    <source>
        <tissue evidence="7">Fresh leaf tissue</tissue>
    </source>
</reference>
<evidence type="ECO:0000313" key="8">
    <source>
        <dbReference type="Proteomes" id="UP000729402"/>
    </source>
</evidence>
<keyword evidence="8" id="KW-1185">Reference proteome</keyword>
<dbReference type="OrthoDB" id="4822at2759"/>
<dbReference type="InterPro" id="IPR041367">
    <property type="entry name" value="Znf-CCCH_4"/>
</dbReference>
<evidence type="ECO:0000313" key="7">
    <source>
        <dbReference type="EMBL" id="KAG8059161.1"/>
    </source>
</evidence>
<gene>
    <name evidence="7" type="ORF">GUJ93_ZPchr0002g25763</name>
</gene>
<evidence type="ECO:0000256" key="5">
    <source>
        <dbReference type="SAM" id="MobiDB-lite"/>
    </source>
</evidence>
<evidence type="ECO:0000256" key="1">
    <source>
        <dbReference type="ARBA" id="ARBA00022723"/>
    </source>
</evidence>
<dbReference type="Pfam" id="PF18044">
    <property type="entry name" value="zf-CCCH_4"/>
    <property type="match status" value="1"/>
</dbReference>
<dbReference type="InterPro" id="IPR000571">
    <property type="entry name" value="Znf_CCCH"/>
</dbReference>
<accession>A0A8J5VGE6</accession>
<feature type="compositionally biased region" description="Acidic residues" evidence="5">
    <location>
        <begin position="252"/>
        <end position="264"/>
    </location>
</feature>
<dbReference type="AlphaFoldDB" id="A0A8J5VGE6"/>
<evidence type="ECO:0000256" key="2">
    <source>
        <dbReference type="ARBA" id="ARBA00022771"/>
    </source>
</evidence>
<dbReference type="Proteomes" id="UP000729402">
    <property type="component" value="Unassembled WGS sequence"/>
</dbReference>
<feature type="zinc finger region" description="C3H1-type" evidence="4">
    <location>
        <begin position="138"/>
        <end position="165"/>
    </location>
</feature>
<evidence type="ECO:0000259" key="6">
    <source>
        <dbReference type="PROSITE" id="PS50103"/>
    </source>
</evidence>
<organism evidence="7 8">
    <name type="scientific">Zizania palustris</name>
    <name type="common">Northern wild rice</name>
    <dbReference type="NCBI Taxonomy" id="103762"/>
    <lineage>
        <taxon>Eukaryota</taxon>
        <taxon>Viridiplantae</taxon>
        <taxon>Streptophyta</taxon>
        <taxon>Embryophyta</taxon>
        <taxon>Tracheophyta</taxon>
        <taxon>Spermatophyta</taxon>
        <taxon>Magnoliopsida</taxon>
        <taxon>Liliopsida</taxon>
        <taxon>Poales</taxon>
        <taxon>Poaceae</taxon>
        <taxon>BOP clade</taxon>
        <taxon>Oryzoideae</taxon>
        <taxon>Oryzeae</taxon>
        <taxon>Zizaniinae</taxon>
        <taxon>Zizania</taxon>
    </lineage>
</organism>
<dbReference type="PROSITE" id="PS50103">
    <property type="entry name" value="ZF_C3H1"/>
    <property type="match status" value="1"/>
</dbReference>
<evidence type="ECO:0000256" key="4">
    <source>
        <dbReference type="PROSITE-ProRule" id="PRU00723"/>
    </source>
</evidence>
<dbReference type="PANTHER" id="PTHR47650:SF2">
    <property type="entry name" value="ZINC FINGER CCCH DOMAIN-CONTAINING PROTEIN 22"/>
    <property type="match status" value="1"/>
</dbReference>
<dbReference type="PANTHER" id="PTHR47650">
    <property type="entry name" value="ZINC FINGER CCCH DOMAIN-CONTAINING PROTEIN 22"/>
    <property type="match status" value="1"/>
</dbReference>
<comment type="caution">
    <text evidence="7">The sequence shown here is derived from an EMBL/GenBank/DDBJ whole genome shotgun (WGS) entry which is preliminary data.</text>
</comment>
<feature type="domain" description="C3H1-type" evidence="6">
    <location>
        <begin position="138"/>
        <end position="165"/>
    </location>
</feature>
<sequence length="328" mass="35955">MAGEEGEDEAAAIELQLEQHIQEQRASLTAVDEALAADPSNADLLEVHEELLVAIKDAEEGLLHLKRSRLVKQIDAIFPNQGPTSQADDVEPELLEPHEFSVGSKCRFRHKDGRWYNGCVIGLEGSSDARISFLTPTSENMSMCKFFLQQRCRFGSNCRLSHGIVIPALSLKQFTPTRWQQSLVGSSILAAPGHHSGLWRRAELETWDDDLKLGQVVFQDDGSSARLPSDSLSISEYADVSDEDGEGSSGEEGSDFSDDGDQEDESIHQGLGLLESANLSGVQSETAIFAKWEHHTRGIASKMMAKMGVPRGNGTRCVWPRHAQSNPS</sequence>
<evidence type="ECO:0000256" key="3">
    <source>
        <dbReference type="ARBA" id="ARBA00022833"/>
    </source>
</evidence>
<protein>
    <recommendedName>
        <fullName evidence="6">C3H1-type domain-containing protein</fullName>
    </recommendedName>
</protein>
<name>A0A8J5VGE6_ZIZPA</name>